<feature type="domain" description="YheO-like" evidence="1">
    <location>
        <begin position="10"/>
        <end position="119"/>
    </location>
</feature>
<evidence type="ECO:0000259" key="2">
    <source>
        <dbReference type="Pfam" id="PF13309"/>
    </source>
</evidence>
<evidence type="ECO:0000259" key="1">
    <source>
        <dbReference type="Pfam" id="PF08348"/>
    </source>
</evidence>
<dbReference type="InterPro" id="IPR039446">
    <property type="entry name" value="DauR-like"/>
</dbReference>
<proteinExistence type="predicted"/>
<dbReference type="PANTHER" id="PTHR35568">
    <property type="entry name" value="TRANSCRIPTIONAL REGULATOR DAUR"/>
    <property type="match status" value="1"/>
</dbReference>
<dbReference type="InterPro" id="IPR013559">
    <property type="entry name" value="YheO"/>
</dbReference>
<evidence type="ECO:0000313" key="4">
    <source>
        <dbReference type="Proteomes" id="UP000623678"/>
    </source>
</evidence>
<reference evidence="3" key="1">
    <citation type="submission" date="2020-08" db="EMBL/GenBank/DDBJ databases">
        <title>Genome public.</title>
        <authorList>
            <person name="Liu C."/>
            <person name="Sun Q."/>
        </authorList>
    </citation>
    <scope>NUCLEOTIDE SEQUENCE</scope>
    <source>
        <strain evidence="3">NSJ-64</strain>
    </source>
</reference>
<organism evidence="3 4">
    <name type="scientific">Youxingia wuxianensis</name>
    <dbReference type="NCBI Taxonomy" id="2763678"/>
    <lineage>
        <taxon>Bacteria</taxon>
        <taxon>Bacillati</taxon>
        <taxon>Bacillota</taxon>
        <taxon>Clostridia</taxon>
        <taxon>Eubacteriales</taxon>
        <taxon>Oscillospiraceae</taxon>
        <taxon>Youxingia</taxon>
    </lineage>
</organism>
<comment type="caution">
    <text evidence="3">The sequence shown here is derived from an EMBL/GenBank/DDBJ whole genome shotgun (WGS) entry which is preliminary data.</text>
</comment>
<dbReference type="Pfam" id="PF08348">
    <property type="entry name" value="PAS_6"/>
    <property type="match status" value="1"/>
</dbReference>
<dbReference type="InterPro" id="IPR039445">
    <property type="entry name" value="DauR-like_HTH"/>
</dbReference>
<dbReference type="EMBL" id="JACRTD010000002">
    <property type="protein sequence ID" value="MBC8584757.1"/>
    <property type="molecule type" value="Genomic_DNA"/>
</dbReference>
<dbReference type="RefSeq" id="WP_262394576.1">
    <property type="nucleotide sequence ID" value="NZ_JACRTD010000002.1"/>
</dbReference>
<dbReference type="Proteomes" id="UP000623678">
    <property type="component" value="Unassembled WGS sequence"/>
</dbReference>
<gene>
    <name evidence="3" type="ORF">H8705_04095</name>
</gene>
<sequence>MDNIVFTKDEFEKLLTLLELQFGKNCEIVLHDLTKPYDHTIEDIRNGHITGRNIGDCGSNLGLEVIRGTVKNGDKFNYITHTKDGKILRSSSIYFHNKEGNAIASLCINSDITETVKFEKYLNDMNQYSWGENDQAAHEVFASNVNELLEHFIEEAQLEVGKAFEDMNRADKMAVVNILDKKGAFLITKSSEKVCEVLGISKFTLYNYLDILRKSDTSANSGTENA</sequence>
<protein>
    <submittedName>
        <fullName evidence="3">Transcriptional regulator</fullName>
    </submittedName>
</protein>
<evidence type="ECO:0000313" key="3">
    <source>
        <dbReference type="EMBL" id="MBC8584757.1"/>
    </source>
</evidence>
<dbReference type="AlphaFoldDB" id="A0A926IC28"/>
<name>A0A926IC28_9FIRM</name>
<accession>A0A926IC28</accession>
<keyword evidence="4" id="KW-1185">Reference proteome</keyword>
<dbReference type="Pfam" id="PF13309">
    <property type="entry name" value="HTH_22"/>
    <property type="match status" value="1"/>
</dbReference>
<dbReference type="PANTHER" id="PTHR35568:SF1">
    <property type="entry name" value="TRANSCRIPTIONAL REGULATOR DAUR"/>
    <property type="match status" value="1"/>
</dbReference>
<feature type="domain" description="Transcriptional regulator DauR-like HTH" evidence="2">
    <location>
        <begin position="149"/>
        <end position="210"/>
    </location>
</feature>